<evidence type="ECO:0000313" key="2">
    <source>
        <dbReference type="EMBL" id="KAK4495673.1"/>
    </source>
</evidence>
<dbReference type="InterPro" id="IPR013087">
    <property type="entry name" value="Znf_C2H2_type"/>
</dbReference>
<dbReference type="SMART" id="SM00355">
    <property type="entry name" value="ZnF_C2H2"/>
    <property type="match status" value="2"/>
</dbReference>
<dbReference type="Gene3D" id="3.30.160.60">
    <property type="entry name" value="Classic Zinc Finger"/>
    <property type="match status" value="1"/>
</dbReference>
<reference evidence="2 3" key="1">
    <citation type="journal article" date="2023" name="G3 (Bethesda)">
        <title>A chromosome-level genome assembly of Zasmidium syzygii isolated from banana leaves.</title>
        <authorList>
            <person name="van Westerhoven A.C."/>
            <person name="Mehrabi R."/>
            <person name="Talebi R."/>
            <person name="Steentjes M.B.F."/>
            <person name="Corcolon B."/>
            <person name="Chong P.A."/>
            <person name="Kema G.H.J."/>
            <person name="Seidl M.F."/>
        </authorList>
    </citation>
    <scope>NUCLEOTIDE SEQUENCE [LARGE SCALE GENOMIC DNA]</scope>
    <source>
        <strain evidence="2 3">P124</strain>
    </source>
</reference>
<feature type="domain" description="C2H2-type" evidence="1">
    <location>
        <begin position="132"/>
        <end position="161"/>
    </location>
</feature>
<comment type="caution">
    <text evidence="2">The sequence shown here is derived from an EMBL/GenBank/DDBJ whole genome shotgun (WGS) entry which is preliminary data.</text>
</comment>
<feature type="domain" description="C2H2-type" evidence="1">
    <location>
        <begin position="103"/>
        <end position="127"/>
    </location>
</feature>
<protein>
    <recommendedName>
        <fullName evidence="1">C2H2-type domain-containing protein</fullName>
    </recommendedName>
</protein>
<dbReference type="Proteomes" id="UP001305779">
    <property type="component" value="Unassembled WGS sequence"/>
</dbReference>
<accession>A0ABR0E3J3</accession>
<name>A0ABR0E3J3_ZASCE</name>
<dbReference type="EMBL" id="JAXOVC010000011">
    <property type="protein sequence ID" value="KAK4495673.1"/>
    <property type="molecule type" value="Genomic_DNA"/>
</dbReference>
<keyword evidence="3" id="KW-1185">Reference proteome</keyword>
<organism evidence="2 3">
    <name type="scientific">Zasmidium cellare</name>
    <name type="common">Wine cellar mold</name>
    <name type="synonym">Racodium cellare</name>
    <dbReference type="NCBI Taxonomy" id="395010"/>
    <lineage>
        <taxon>Eukaryota</taxon>
        <taxon>Fungi</taxon>
        <taxon>Dikarya</taxon>
        <taxon>Ascomycota</taxon>
        <taxon>Pezizomycotina</taxon>
        <taxon>Dothideomycetes</taxon>
        <taxon>Dothideomycetidae</taxon>
        <taxon>Mycosphaerellales</taxon>
        <taxon>Mycosphaerellaceae</taxon>
        <taxon>Zasmidium</taxon>
    </lineage>
</organism>
<dbReference type="Pfam" id="PF00096">
    <property type="entry name" value="zf-C2H2"/>
    <property type="match status" value="1"/>
</dbReference>
<sequence length="163" mass="18068">MPAQQQLISMYPELEDAFATTNQNWNGPYWLENAIQQDELLSLGAEVALRKKATLDVQPALCFASDAAVTARPTPSSEQLSSQVIVCPTIDSIPPGRQTAKVLQCGICNSDKLFDRKYDLERHMRTHTDGAFPCTVAGCDRQGQKAFKGAEHLRNHLQKMHGQ</sequence>
<evidence type="ECO:0000259" key="1">
    <source>
        <dbReference type="SMART" id="SM00355"/>
    </source>
</evidence>
<gene>
    <name evidence="2" type="ORF">PRZ48_012941</name>
</gene>
<evidence type="ECO:0000313" key="3">
    <source>
        <dbReference type="Proteomes" id="UP001305779"/>
    </source>
</evidence>
<proteinExistence type="predicted"/>